<evidence type="ECO:0000313" key="1">
    <source>
        <dbReference type="EMBL" id="KAJ5369604.1"/>
    </source>
</evidence>
<protein>
    <submittedName>
        <fullName evidence="1">Uncharacterized protein</fullName>
    </submittedName>
</protein>
<organism evidence="1 2">
    <name type="scientific">Penicillium cosmopolitanum</name>
    <dbReference type="NCBI Taxonomy" id="1131564"/>
    <lineage>
        <taxon>Eukaryota</taxon>
        <taxon>Fungi</taxon>
        <taxon>Dikarya</taxon>
        <taxon>Ascomycota</taxon>
        <taxon>Pezizomycotina</taxon>
        <taxon>Eurotiomycetes</taxon>
        <taxon>Eurotiomycetidae</taxon>
        <taxon>Eurotiales</taxon>
        <taxon>Aspergillaceae</taxon>
        <taxon>Penicillium</taxon>
    </lineage>
</organism>
<dbReference type="RefSeq" id="XP_056480842.1">
    <property type="nucleotide sequence ID" value="XM_056638853.1"/>
</dbReference>
<comment type="caution">
    <text evidence="1">The sequence shown here is derived from an EMBL/GenBank/DDBJ whole genome shotgun (WGS) entry which is preliminary data.</text>
</comment>
<proteinExistence type="predicted"/>
<gene>
    <name evidence="1" type="ORF">N7509_014216</name>
</gene>
<dbReference type="Proteomes" id="UP001147747">
    <property type="component" value="Unassembled WGS sequence"/>
</dbReference>
<sequence length="82" mass="8524">MKLAKRPATNLGDFIVSIAASAQGNAALKMMMLTAGEKACGAQGLATSFKTFVTASEAAYSGTEYDANTILPNAKRDMAFEA</sequence>
<reference evidence="1" key="1">
    <citation type="submission" date="2022-12" db="EMBL/GenBank/DDBJ databases">
        <authorList>
            <person name="Petersen C."/>
        </authorList>
    </citation>
    <scope>NUCLEOTIDE SEQUENCE</scope>
    <source>
        <strain evidence="1">IBT 29677</strain>
    </source>
</reference>
<dbReference type="GeneID" id="81377833"/>
<dbReference type="EMBL" id="JAPZBU010000013">
    <property type="protein sequence ID" value="KAJ5369604.1"/>
    <property type="molecule type" value="Genomic_DNA"/>
</dbReference>
<reference evidence="1" key="2">
    <citation type="journal article" date="2023" name="IMA Fungus">
        <title>Comparative genomic study of the Penicillium genus elucidates a diverse pangenome and 15 lateral gene transfer events.</title>
        <authorList>
            <person name="Petersen C."/>
            <person name="Sorensen T."/>
            <person name="Nielsen M.R."/>
            <person name="Sondergaard T.E."/>
            <person name="Sorensen J.L."/>
            <person name="Fitzpatrick D.A."/>
            <person name="Frisvad J.C."/>
            <person name="Nielsen K.L."/>
        </authorList>
    </citation>
    <scope>NUCLEOTIDE SEQUENCE</scope>
    <source>
        <strain evidence="1">IBT 29677</strain>
    </source>
</reference>
<name>A0A9W9S2V0_9EURO</name>
<evidence type="ECO:0000313" key="2">
    <source>
        <dbReference type="Proteomes" id="UP001147747"/>
    </source>
</evidence>
<keyword evidence="2" id="KW-1185">Reference proteome</keyword>
<dbReference type="AlphaFoldDB" id="A0A9W9S2V0"/>
<accession>A0A9W9S2V0</accession>